<dbReference type="EMBL" id="CP059066">
    <property type="protein sequence ID" value="QSQ10016.1"/>
    <property type="molecule type" value="Genomic_DNA"/>
</dbReference>
<dbReference type="SUPFAM" id="SSF54862">
    <property type="entry name" value="4Fe-4S ferredoxins"/>
    <property type="match status" value="1"/>
</dbReference>
<reference evidence="5" key="1">
    <citation type="submission" date="2020-07" db="EMBL/GenBank/DDBJ databases">
        <title>Koleobacter methoxysyntrophicus gen. nov., sp. nov., a novel anaerobic bacterium isolated from deep subsurface oil field and proposal of Koleobacterales ord. nov. in the phylum Firmicutes.</title>
        <authorList>
            <person name="Sakamoto S."/>
            <person name="Tamaki H."/>
        </authorList>
    </citation>
    <scope>NUCLEOTIDE SEQUENCE</scope>
    <source>
        <strain evidence="5">NRmbB1</strain>
    </source>
</reference>
<dbReference type="CDD" id="cd19100">
    <property type="entry name" value="AKR_unchar"/>
    <property type="match status" value="1"/>
</dbReference>
<keyword evidence="3" id="KW-0411">Iron-sulfur</keyword>
<feature type="domain" description="4Fe-4S ferredoxin-type" evidence="4">
    <location>
        <begin position="258"/>
        <end position="287"/>
    </location>
</feature>
<protein>
    <submittedName>
        <fullName evidence="5">Aldo-keto reductase YhdN</fullName>
        <ecNumber evidence="5">1.1.1.-</ecNumber>
    </submittedName>
</protein>
<dbReference type="InterPro" id="IPR023210">
    <property type="entry name" value="NADP_OxRdtase_dom"/>
</dbReference>
<sequence>MNYEILGNTGIKVSKLCFGSLTLGPLQGRLSIEKGAEVIIRALELGVNFIDTAEYYNTYPYIKKALKEKEGVVIATKSYAYSYQGMEKSIKRALNELGVEQIDIFLLHEQESFLTFKGHRGAFKCLEDAKKKGIIKAIGISTHCVGMVRSAVYIPEIEIIHPIVNFKGLGIKDGTIEEMLKEIKKAYEIGKGIYGMKPLGGGNFISCYDKAMEYVLNIPYLHSIAVGMRTKEEVEANVLKFNGKEIPKSLKAQINNQPRRIIVEEWCTGCGKCKLKCPQAAIKIEDNKAKIDNRSCVLCGYCSVYCPEFCIKII</sequence>
<dbReference type="KEGG" id="kme:H0A61_02408"/>
<keyword evidence="2" id="KW-0408">Iron</keyword>
<dbReference type="PANTHER" id="PTHR43312:SF1">
    <property type="entry name" value="NADP-DEPENDENT OXIDOREDUCTASE DOMAIN-CONTAINING PROTEIN"/>
    <property type="match status" value="1"/>
</dbReference>
<dbReference type="RefSeq" id="WP_206707341.1">
    <property type="nucleotide sequence ID" value="NZ_CP059066.1"/>
</dbReference>
<dbReference type="PROSITE" id="PS00198">
    <property type="entry name" value="4FE4S_FER_1"/>
    <property type="match status" value="1"/>
</dbReference>
<dbReference type="Proteomes" id="UP000662904">
    <property type="component" value="Chromosome"/>
</dbReference>
<evidence type="ECO:0000313" key="5">
    <source>
        <dbReference type="EMBL" id="QSQ10016.1"/>
    </source>
</evidence>
<feature type="domain" description="4Fe-4S ferredoxin-type" evidence="4">
    <location>
        <begin position="288"/>
        <end position="314"/>
    </location>
</feature>
<accession>A0A8A0RS52</accession>
<proteinExistence type="predicted"/>
<dbReference type="Gene3D" id="3.30.70.20">
    <property type="match status" value="1"/>
</dbReference>
<dbReference type="InterPro" id="IPR017900">
    <property type="entry name" value="4Fe4S_Fe_S_CS"/>
</dbReference>
<keyword evidence="5" id="KW-0560">Oxidoreductase</keyword>
<dbReference type="InterPro" id="IPR053135">
    <property type="entry name" value="AKR2_Oxidoreductase"/>
</dbReference>
<dbReference type="InterPro" id="IPR020471">
    <property type="entry name" value="AKR"/>
</dbReference>
<dbReference type="Gene3D" id="3.20.20.100">
    <property type="entry name" value="NADP-dependent oxidoreductase domain"/>
    <property type="match status" value="1"/>
</dbReference>
<keyword evidence="1" id="KW-0479">Metal-binding</keyword>
<evidence type="ECO:0000256" key="1">
    <source>
        <dbReference type="ARBA" id="ARBA00022723"/>
    </source>
</evidence>
<dbReference type="Pfam" id="PF13237">
    <property type="entry name" value="Fer4_10"/>
    <property type="match status" value="1"/>
</dbReference>
<organism evidence="5 6">
    <name type="scientific">Koleobacter methoxysyntrophicus</name>
    <dbReference type="NCBI Taxonomy" id="2751313"/>
    <lineage>
        <taxon>Bacteria</taxon>
        <taxon>Bacillati</taxon>
        <taxon>Bacillota</taxon>
        <taxon>Clostridia</taxon>
        <taxon>Koleobacterales</taxon>
        <taxon>Koleobacteraceae</taxon>
        <taxon>Koleobacter</taxon>
    </lineage>
</organism>
<dbReference type="SUPFAM" id="SSF51430">
    <property type="entry name" value="NAD(P)-linked oxidoreductase"/>
    <property type="match status" value="1"/>
</dbReference>
<dbReference type="PROSITE" id="PS51379">
    <property type="entry name" value="4FE4S_FER_2"/>
    <property type="match status" value="2"/>
</dbReference>
<dbReference type="GO" id="GO:0016491">
    <property type="term" value="F:oxidoreductase activity"/>
    <property type="evidence" value="ECO:0007669"/>
    <property type="project" value="UniProtKB-KW"/>
</dbReference>
<dbReference type="GO" id="GO:0051536">
    <property type="term" value="F:iron-sulfur cluster binding"/>
    <property type="evidence" value="ECO:0007669"/>
    <property type="project" value="UniProtKB-KW"/>
</dbReference>
<dbReference type="Pfam" id="PF00248">
    <property type="entry name" value="Aldo_ket_red"/>
    <property type="match status" value="1"/>
</dbReference>
<evidence type="ECO:0000256" key="2">
    <source>
        <dbReference type="ARBA" id="ARBA00023004"/>
    </source>
</evidence>
<dbReference type="InterPro" id="IPR017896">
    <property type="entry name" value="4Fe4S_Fe-S-bd"/>
</dbReference>
<evidence type="ECO:0000313" key="6">
    <source>
        <dbReference type="Proteomes" id="UP000662904"/>
    </source>
</evidence>
<gene>
    <name evidence="5" type="primary">yhdN</name>
    <name evidence="5" type="ORF">H0A61_02408</name>
</gene>
<dbReference type="PANTHER" id="PTHR43312">
    <property type="entry name" value="D-THREO-ALDOSE 1-DEHYDROGENASE"/>
    <property type="match status" value="1"/>
</dbReference>
<name>A0A8A0RS52_9FIRM</name>
<dbReference type="InterPro" id="IPR036812">
    <property type="entry name" value="NAD(P)_OxRdtase_dom_sf"/>
</dbReference>
<evidence type="ECO:0000256" key="3">
    <source>
        <dbReference type="ARBA" id="ARBA00023014"/>
    </source>
</evidence>
<dbReference type="PRINTS" id="PR00069">
    <property type="entry name" value="ALDKETRDTASE"/>
</dbReference>
<evidence type="ECO:0000259" key="4">
    <source>
        <dbReference type="PROSITE" id="PS51379"/>
    </source>
</evidence>
<dbReference type="AlphaFoldDB" id="A0A8A0RS52"/>
<keyword evidence="6" id="KW-1185">Reference proteome</keyword>
<dbReference type="EC" id="1.1.1.-" evidence="5"/>
<dbReference type="GO" id="GO:0046872">
    <property type="term" value="F:metal ion binding"/>
    <property type="evidence" value="ECO:0007669"/>
    <property type="project" value="UniProtKB-KW"/>
</dbReference>